<evidence type="ECO:0000313" key="3">
    <source>
        <dbReference type="Proteomes" id="UP001187315"/>
    </source>
</evidence>
<protein>
    <submittedName>
        <fullName evidence="2">Uncharacterized protein</fullName>
    </submittedName>
</protein>
<reference evidence="2" key="1">
    <citation type="submission" date="2023-08" db="EMBL/GenBank/DDBJ databases">
        <title>Pelteobagrus vachellii genome.</title>
        <authorList>
            <person name="Liu H."/>
        </authorList>
    </citation>
    <scope>NUCLEOTIDE SEQUENCE</scope>
    <source>
        <strain evidence="2">PRFRI_2022a</strain>
        <tissue evidence="2">Muscle</tissue>
    </source>
</reference>
<gene>
    <name evidence="2" type="ORF">Q7C36_010011</name>
</gene>
<evidence type="ECO:0000256" key="1">
    <source>
        <dbReference type="SAM" id="MobiDB-lite"/>
    </source>
</evidence>
<dbReference type="Proteomes" id="UP001187315">
    <property type="component" value="Unassembled WGS sequence"/>
</dbReference>
<name>A0AA88MZ55_TACVA</name>
<proteinExistence type="predicted"/>
<dbReference type="EMBL" id="JAVHJS010000009">
    <property type="protein sequence ID" value="KAK2848329.1"/>
    <property type="molecule type" value="Genomic_DNA"/>
</dbReference>
<keyword evidence="3" id="KW-1185">Reference proteome</keyword>
<organism evidence="2 3">
    <name type="scientific">Tachysurus vachellii</name>
    <name type="common">Darkbarbel catfish</name>
    <name type="synonym">Pelteobagrus vachellii</name>
    <dbReference type="NCBI Taxonomy" id="175792"/>
    <lineage>
        <taxon>Eukaryota</taxon>
        <taxon>Metazoa</taxon>
        <taxon>Chordata</taxon>
        <taxon>Craniata</taxon>
        <taxon>Vertebrata</taxon>
        <taxon>Euteleostomi</taxon>
        <taxon>Actinopterygii</taxon>
        <taxon>Neopterygii</taxon>
        <taxon>Teleostei</taxon>
        <taxon>Ostariophysi</taxon>
        <taxon>Siluriformes</taxon>
        <taxon>Bagridae</taxon>
        <taxon>Tachysurus</taxon>
    </lineage>
</organism>
<feature type="region of interest" description="Disordered" evidence="1">
    <location>
        <begin position="1"/>
        <end position="28"/>
    </location>
</feature>
<accession>A0AA88MZ55</accession>
<dbReference type="AlphaFoldDB" id="A0AA88MZ55"/>
<comment type="caution">
    <text evidence="2">The sequence shown here is derived from an EMBL/GenBank/DDBJ whole genome shotgun (WGS) entry which is preliminary data.</text>
</comment>
<sequence length="72" mass="7564">MDQQQSKCHACHPSSHHTKMSAMPEASAKIAITPEPSAILDIIPESTACEGVIPESSATMDAISVARVMSVT</sequence>
<evidence type="ECO:0000313" key="2">
    <source>
        <dbReference type="EMBL" id="KAK2848329.1"/>
    </source>
</evidence>